<dbReference type="InterPro" id="IPR019428">
    <property type="entry name" value="7TM_GPCR_serpentine_rcpt_Str"/>
</dbReference>
<evidence type="ECO:0008006" key="4">
    <source>
        <dbReference type="Google" id="ProtNLM"/>
    </source>
</evidence>
<dbReference type="CTD" id="9808695"/>
<dbReference type="GO" id="GO:0042048">
    <property type="term" value="P:olfactory behavior"/>
    <property type="evidence" value="ECO:0007669"/>
    <property type="project" value="TreeGrafter"/>
</dbReference>
<dbReference type="AlphaFoldDB" id="A0A6A5GI71"/>
<dbReference type="SUPFAM" id="SSF81321">
    <property type="entry name" value="Family A G protein-coupled receptor-like"/>
    <property type="match status" value="1"/>
</dbReference>
<feature type="transmembrane region" description="Helical" evidence="1">
    <location>
        <begin position="6"/>
        <end position="25"/>
    </location>
</feature>
<organism evidence="2 3">
    <name type="scientific">Caenorhabditis remanei</name>
    <name type="common">Caenorhabditis vulgaris</name>
    <dbReference type="NCBI Taxonomy" id="31234"/>
    <lineage>
        <taxon>Eukaryota</taxon>
        <taxon>Metazoa</taxon>
        <taxon>Ecdysozoa</taxon>
        <taxon>Nematoda</taxon>
        <taxon>Chromadorea</taxon>
        <taxon>Rhabditida</taxon>
        <taxon>Rhabditina</taxon>
        <taxon>Rhabditomorpha</taxon>
        <taxon>Rhabditoidea</taxon>
        <taxon>Rhabditidae</taxon>
        <taxon>Peloderinae</taxon>
        <taxon>Caenorhabditis</taxon>
    </lineage>
</organism>
<dbReference type="RefSeq" id="XP_053582707.1">
    <property type="nucleotide sequence ID" value="XM_053733794.1"/>
</dbReference>
<feature type="transmembrane region" description="Helical" evidence="1">
    <location>
        <begin position="224"/>
        <end position="243"/>
    </location>
</feature>
<gene>
    <name evidence="2" type="ORF">GCK72_020792</name>
</gene>
<evidence type="ECO:0000256" key="1">
    <source>
        <dbReference type="SAM" id="Phobius"/>
    </source>
</evidence>
<feature type="transmembrane region" description="Helical" evidence="1">
    <location>
        <begin position="194"/>
        <end position="218"/>
    </location>
</feature>
<keyword evidence="1" id="KW-0472">Membrane</keyword>
<dbReference type="PANTHER" id="PTHR22943">
    <property type="entry name" value="7-TRANSMEMBRANE DOMAIN RECEPTOR C.ELEGANS"/>
    <property type="match status" value="1"/>
</dbReference>
<comment type="caution">
    <text evidence="2">The sequence shown here is derived from an EMBL/GenBank/DDBJ whole genome shotgun (WGS) entry which is preliminary data.</text>
</comment>
<feature type="transmembrane region" description="Helical" evidence="1">
    <location>
        <begin position="96"/>
        <end position="116"/>
    </location>
</feature>
<evidence type="ECO:0000313" key="3">
    <source>
        <dbReference type="Proteomes" id="UP000483820"/>
    </source>
</evidence>
<protein>
    <recommendedName>
        <fullName evidence="4">Seven TM Receptor</fullName>
    </recommendedName>
</protein>
<dbReference type="EMBL" id="WUAV01000005">
    <property type="protein sequence ID" value="KAF1754232.1"/>
    <property type="molecule type" value="Genomic_DNA"/>
</dbReference>
<dbReference type="KEGG" id="crq:GCK72_020792"/>
<dbReference type="PANTHER" id="PTHR22943:SF35">
    <property type="entry name" value="SEVEN TM RECEPTOR"/>
    <property type="match status" value="1"/>
</dbReference>
<accession>A0A6A5GI71</accession>
<dbReference type="GeneID" id="9808695"/>
<dbReference type="Pfam" id="PF10326">
    <property type="entry name" value="7TM_GPCR_Str"/>
    <property type="match status" value="2"/>
</dbReference>
<sequence length="284" mass="31857">MGSYKYLMAFMTGFELVYALIDLLIQPEIVTMNSLWVTMTSSKRAIVPLSVAYPLLLLWGGSFGIALASFGAHFLFRYFIVTGNKKWVAGTTFFTFWIGIPIASGFMYVFAIDYFLQLNQVMDSIVRAKLMVSEGVPGNQLRYFSSYLFLTTPSDPSLSLFTMIYFGLKTFSEIRKLQDTTSVSASSKTLQTQLFYSLVIQTTIPVILIHFPTTLIYISTFFNAAPPIQGTICTITISMFPAIDPLPSLIIIKPYRQAILGCLKKRISQKVSSIQASRSRVNTF</sequence>
<dbReference type="GO" id="GO:0005886">
    <property type="term" value="C:plasma membrane"/>
    <property type="evidence" value="ECO:0007669"/>
    <property type="project" value="TreeGrafter"/>
</dbReference>
<name>A0A6A5GI71_CAERE</name>
<dbReference type="GO" id="GO:0038022">
    <property type="term" value="F:G protein-coupled olfactory receptor activity"/>
    <property type="evidence" value="ECO:0007669"/>
    <property type="project" value="TreeGrafter"/>
</dbReference>
<reference evidence="2 3" key="1">
    <citation type="submission" date="2019-12" db="EMBL/GenBank/DDBJ databases">
        <title>Chromosome-level assembly of the Caenorhabditis remanei genome.</title>
        <authorList>
            <person name="Teterina A.A."/>
            <person name="Willis J.H."/>
            <person name="Phillips P.C."/>
        </authorList>
    </citation>
    <scope>NUCLEOTIDE SEQUENCE [LARGE SCALE GENOMIC DNA]</scope>
    <source>
        <strain evidence="2 3">PX506</strain>
        <tissue evidence="2">Whole organism</tissue>
    </source>
</reference>
<dbReference type="Proteomes" id="UP000483820">
    <property type="component" value="Chromosome V"/>
</dbReference>
<proteinExistence type="predicted"/>
<keyword evidence="1" id="KW-0812">Transmembrane</keyword>
<evidence type="ECO:0000313" key="2">
    <source>
        <dbReference type="EMBL" id="KAF1754232.1"/>
    </source>
</evidence>
<keyword evidence="1" id="KW-1133">Transmembrane helix</keyword>
<feature type="transmembrane region" description="Helical" evidence="1">
    <location>
        <begin position="46"/>
        <end position="76"/>
    </location>
</feature>